<evidence type="ECO:0000256" key="5">
    <source>
        <dbReference type="RuleBase" id="RU363032"/>
    </source>
</evidence>
<dbReference type="InterPro" id="IPR000515">
    <property type="entry name" value="MetI-like"/>
</dbReference>
<dbReference type="GO" id="GO:0005886">
    <property type="term" value="C:plasma membrane"/>
    <property type="evidence" value="ECO:0007669"/>
    <property type="project" value="UniProtKB-SubCell"/>
</dbReference>
<feature type="transmembrane region" description="Helical" evidence="5">
    <location>
        <begin position="252"/>
        <end position="270"/>
    </location>
</feature>
<evidence type="ECO:0000256" key="1">
    <source>
        <dbReference type="ARBA" id="ARBA00004141"/>
    </source>
</evidence>
<dbReference type="GO" id="GO:0055085">
    <property type="term" value="P:transmembrane transport"/>
    <property type="evidence" value="ECO:0007669"/>
    <property type="project" value="InterPro"/>
</dbReference>
<feature type="transmembrane region" description="Helical" evidence="5">
    <location>
        <begin position="147"/>
        <end position="171"/>
    </location>
</feature>
<dbReference type="AlphaFoldDB" id="A0A4R5CFS1"/>
<comment type="similarity">
    <text evidence="5">Belongs to the binding-protein-dependent transport system permease family.</text>
</comment>
<gene>
    <name evidence="7" type="ORF">E1269_27870</name>
</gene>
<dbReference type="Pfam" id="PF00528">
    <property type="entry name" value="BPD_transp_1"/>
    <property type="match status" value="1"/>
</dbReference>
<evidence type="ECO:0000313" key="7">
    <source>
        <dbReference type="EMBL" id="TDD98978.1"/>
    </source>
</evidence>
<accession>A0A4R5CFS1</accession>
<feature type="transmembrane region" description="Helical" evidence="5">
    <location>
        <begin position="84"/>
        <end position="104"/>
    </location>
</feature>
<comment type="caution">
    <text evidence="7">The sequence shown here is derived from an EMBL/GenBank/DDBJ whole genome shotgun (WGS) entry which is preliminary data.</text>
</comment>
<feature type="transmembrane region" description="Helical" evidence="5">
    <location>
        <begin position="116"/>
        <end position="135"/>
    </location>
</feature>
<evidence type="ECO:0000259" key="6">
    <source>
        <dbReference type="PROSITE" id="PS50928"/>
    </source>
</evidence>
<dbReference type="Proteomes" id="UP000294739">
    <property type="component" value="Unassembled WGS sequence"/>
</dbReference>
<keyword evidence="3 5" id="KW-1133">Transmembrane helix</keyword>
<dbReference type="InterPro" id="IPR035906">
    <property type="entry name" value="MetI-like_sf"/>
</dbReference>
<dbReference type="Gene3D" id="1.10.3720.10">
    <property type="entry name" value="MetI-like"/>
    <property type="match status" value="1"/>
</dbReference>
<feature type="transmembrane region" description="Helical" evidence="5">
    <location>
        <begin position="21"/>
        <end position="42"/>
    </location>
</feature>
<proteinExistence type="inferred from homology"/>
<feature type="domain" description="ABC transmembrane type-1" evidence="6">
    <location>
        <begin position="80"/>
        <end position="270"/>
    </location>
</feature>
<dbReference type="RefSeq" id="WP_131900783.1">
    <property type="nucleotide sequence ID" value="NZ_SMKZ01000062.1"/>
</dbReference>
<dbReference type="SUPFAM" id="SSF161098">
    <property type="entry name" value="MetI-like"/>
    <property type="match status" value="1"/>
</dbReference>
<evidence type="ECO:0000256" key="2">
    <source>
        <dbReference type="ARBA" id="ARBA00022692"/>
    </source>
</evidence>
<keyword evidence="4 5" id="KW-0472">Membrane</keyword>
<dbReference type="PANTHER" id="PTHR43879">
    <property type="entry name" value="ABC TRANSPORTER PERMEASE PROTEIN"/>
    <property type="match status" value="1"/>
</dbReference>
<evidence type="ECO:0000256" key="3">
    <source>
        <dbReference type="ARBA" id="ARBA00022989"/>
    </source>
</evidence>
<dbReference type="PROSITE" id="PS50928">
    <property type="entry name" value="ABC_TM1"/>
    <property type="match status" value="1"/>
</dbReference>
<sequence length="285" mass="31205">MTTTSETSTRIRSRWAPYVTTVRYLVLFALVCVFLIPVYVLLVTAMKDPAQVSPSRMWNLPDSFSVDTFGEVWPTLEPGFRNSVLMALPASIISSLLGAANGFVLAKWRFPGADVVFPLILFGMFIPYQAILIPMRELLTDWNMVGGLSGLILVHIIYGLPITTLIFRSYFVTISDELIDSAQVDGAGMIRTLVFVALPIALPAFAVAVIWQFTSAWNDFLFGLVLTSTDSWPVTVALNNIAGGQVVPFHEAMAAALLASIPTLLVYVLMGRFFMRGLMAGALKG</sequence>
<dbReference type="OrthoDB" id="3524874at2"/>
<reference evidence="7 8" key="1">
    <citation type="submission" date="2019-03" db="EMBL/GenBank/DDBJ databases">
        <title>Draft genome sequences of novel Actinobacteria.</title>
        <authorList>
            <person name="Sahin N."/>
            <person name="Ay H."/>
            <person name="Saygin H."/>
        </authorList>
    </citation>
    <scope>NUCLEOTIDE SEQUENCE [LARGE SCALE GENOMIC DNA]</scope>
    <source>
        <strain evidence="7 8">5K138</strain>
    </source>
</reference>
<keyword evidence="8" id="KW-1185">Reference proteome</keyword>
<feature type="transmembrane region" description="Helical" evidence="5">
    <location>
        <begin position="192"/>
        <end position="213"/>
    </location>
</feature>
<dbReference type="EMBL" id="SMKZ01000062">
    <property type="protein sequence ID" value="TDD98978.1"/>
    <property type="molecule type" value="Genomic_DNA"/>
</dbReference>
<evidence type="ECO:0000256" key="4">
    <source>
        <dbReference type="ARBA" id="ARBA00023136"/>
    </source>
</evidence>
<comment type="subcellular location">
    <subcellularLocation>
        <location evidence="5">Cell membrane</location>
        <topology evidence="5">Multi-pass membrane protein</topology>
    </subcellularLocation>
    <subcellularLocation>
        <location evidence="1">Membrane</location>
        <topology evidence="1">Multi-pass membrane protein</topology>
    </subcellularLocation>
</comment>
<evidence type="ECO:0000313" key="8">
    <source>
        <dbReference type="Proteomes" id="UP000294739"/>
    </source>
</evidence>
<keyword evidence="2 5" id="KW-0812">Transmembrane</keyword>
<organism evidence="7 8">
    <name type="scientific">Jiangella asiatica</name>
    <dbReference type="NCBI Taxonomy" id="2530372"/>
    <lineage>
        <taxon>Bacteria</taxon>
        <taxon>Bacillati</taxon>
        <taxon>Actinomycetota</taxon>
        <taxon>Actinomycetes</taxon>
        <taxon>Jiangellales</taxon>
        <taxon>Jiangellaceae</taxon>
        <taxon>Jiangella</taxon>
    </lineage>
</organism>
<dbReference type="CDD" id="cd06261">
    <property type="entry name" value="TM_PBP2"/>
    <property type="match status" value="1"/>
</dbReference>
<protein>
    <submittedName>
        <fullName evidence="7">Carbohydrate ABC transporter permease</fullName>
    </submittedName>
</protein>
<keyword evidence="5" id="KW-0813">Transport</keyword>
<dbReference type="InParanoid" id="A0A4R5CFS1"/>
<name>A0A4R5CFS1_9ACTN</name>
<dbReference type="PANTHER" id="PTHR43879:SF1">
    <property type="entry name" value="GLUCOSE IMPORT SYSTEM PERMEASE PROTEIN GLCU"/>
    <property type="match status" value="1"/>
</dbReference>